<evidence type="ECO:0000256" key="1">
    <source>
        <dbReference type="ARBA" id="ARBA00022723"/>
    </source>
</evidence>
<proteinExistence type="predicted"/>
<dbReference type="InterPro" id="IPR039537">
    <property type="entry name" value="Retrotran_Ty1/copia-like"/>
</dbReference>
<protein>
    <recommendedName>
        <fullName evidence="3">Reverse transcriptase Ty1/copia-type domain-containing protein</fullName>
    </recommendedName>
</protein>
<gene>
    <name evidence="4" type="ORF">WN944_016109</name>
</gene>
<dbReference type="AlphaFoldDB" id="A0AAP0MF66"/>
<evidence type="ECO:0000313" key="4">
    <source>
        <dbReference type="EMBL" id="KAK9200910.1"/>
    </source>
</evidence>
<keyword evidence="2" id="KW-0378">Hydrolase</keyword>
<dbReference type="GO" id="GO:0046872">
    <property type="term" value="F:metal ion binding"/>
    <property type="evidence" value="ECO:0007669"/>
    <property type="project" value="UniProtKB-KW"/>
</dbReference>
<accession>A0AAP0MF66</accession>
<dbReference type="GO" id="GO:0016787">
    <property type="term" value="F:hydrolase activity"/>
    <property type="evidence" value="ECO:0007669"/>
    <property type="project" value="UniProtKB-KW"/>
</dbReference>
<name>A0AAP0MF66_9ROSI</name>
<dbReference type="InterPro" id="IPR013103">
    <property type="entry name" value="RVT_2"/>
</dbReference>
<dbReference type="Gene3D" id="3.30.420.10">
    <property type="entry name" value="Ribonuclease H-like superfamily/Ribonuclease H"/>
    <property type="match status" value="1"/>
</dbReference>
<dbReference type="PANTHER" id="PTHR42648">
    <property type="entry name" value="TRANSPOSASE, PUTATIVE-RELATED"/>
    <property type="match status" value="1"/>
</dbReference>
<evidence type="ECO:0000259" key="3">
    <source>
        <dbReference type="Pfam" id="PF07727"/>
    </source>
</evidence>
<evidence type="ECO:0000313" key="5">
    <source>
        <dbReference type="Proteomes" id="UP001428341"/>
    </source>
</evidence>
<dbReference type="GO" id="GO:0003676">
    <property type="term" value="F:nucleic acid binding"/>
    <property type="evidence" value="ECO:0007669"/>
    <property type="project" value="InterPro"/>
</dbReference>
<feature type="domain" description="Reverse transcriptase Ty1/copia-type" evidence="3">
    <location>
        <begin position="273"/>
        <end position="333"/>
    </location>
</feature>
<keyword evidence="5" id="KW-1185">Reference proteome</keyword>
<sequence length="570" mass="65577">MGALKAKGYKVTIEDDTMKFTHGAMTASIGGSHSFVTFVDNFSRRVWVYTIRAKDEVLEIFVKWKKLMETGIGRKIKVLRYDNRGEYTSDQFLQVRCMLSNAGLDKKYWAEFVSYASHLINWLPSAAIGGKTPMEMWSEKHAQDYDSLRIFECPAYYHVKDSKLDPRARKASFVDSKVENKTKDVFQLVEFDATPYVPVSSTSKKDNDDFITTRRPRRKIKKLRWLTKDIVVAYALPVINYDIPNTFGEALRSSKSDQWKLAIEEEMKSLHQNQTWELVKLPKGKLAIGNKWVYTKKQGSPNQSIPRYKARLVAKSFAQKEGIDYNEVFSPVTAFLHEYLEEEFFMIQPCGFRVAGKENHVSPVNPNRTPTPNVDDMLIVSKNRDEIERLKKQLASEFEMKDLGDAQRILGIEICRDKKNERLTQKSQEERDYMARIPYASVVDLDKRRSTTDYVFILGRGPVSWRSILQSTIALSTTEAEYIAATEVVKEAIWLKGLLEIIESVVVLLRKINTKDNPSDMLTKPLLQVVELTNGYESTLGFLYEAMKRADEAFKQHLDGKEKIRKVSNA</sequence>
<dbReference type="EMBL" id="JBCGBO010000005">
    <property type="protein sequence ID" value="KAK9200910.1"/>
    <property type="molecule type" value="Genomic_DNA"/>
</dbReference>
<dbReference type="PANTHER" id="PTHR42648:SF28">
    <property type="entry name" value="TRANSPOSON-ENCODED PROTEIN WITH RIBONUCLEASE H-LIKE AND RETROVIRUS ZINC FINGER-LIKE DOMAINS"/>
    <property type="match status" value="1"/>
</dbReference>
<keyword evidence="1" id="KW-0479">Metal-binding</keyword>
<dbReference type="SUPFAM" id="SSF53098">
    <property type="entry name" value="Ribonuclease H-like"/>
    <property type="match status" value="1"/>
</dbReference>
<organism evidence="4 5">
    <name type="scientific">Citrus x changshan-huyou</name>
    <dbReference type="NCBI Taxonomy" id="2935761"/>
    <lineage>
        <taxon>Eukaryota</taxon>
        <taxon>Viridiplantae</taxon>
        <taxon>Streptophyta</taxon>
        <taxon>Embryophyta</taxon>
        <taxon>Tracheophyta</taxon>
        <taxon>Spermatophyta</taxon>
        <taxon>Magnoliopsida</taxon>
        <taxon>eudicotyledons</taxon>
        <taxon>Gunneridae</taxon>
        <taxon>Pentapetalae</taxon>
        <taxon>rosids</taxon>
        <taxon>malvids</taxon>
        <taxon>Sapindales</taxon>
        <taxon>Rutaceae</taxon>
        <taxon>Aurantioideae</taxon>
        <taxon>Citrus</taxon>
    </lineage>
</organism>
<dbReference type="CDD" id="cd09272">
    <property type="entry name" value="RNase_HI_RT_Ty1"/>
    <property type="match status" value="1"/>
</dbReference>
<feature type="domain" description="Reverse transcriptase Ty1/copia-type" evidence="3">
    <location>
        <begin position="374"/>
        <end position="426"/>
    </location>
</feature>
<dbReference type="InterPro" id="IPR036397">
    <property type="entry name" value="RNaseH_sf"/>
</dbReference>
<dbReference type="InterPro" id="IPR012337">
    <property type="entry name" value="RNaseH-like_sf"/>
</dbReference>
<comment type="caution">
    <text evidence="4">The sequence shown here is derived from an EMBL/GenBank/DDBJ whole genome shotgun (WGS) entry which is preliminary data.</text>
</comment>
<evidence type="ECO:0000256" key="2">
    <source>
        <dbReference type="ARBA" id="ARBA00022801"/>
    </source>
</evidence>
<dbReference type="Proteomes" id="UP001428341">
    <property type="component" value="Unassembled WGS sequence"/>
</dbReference>
<dbReference type="Pfam" id="PF07727">
    <property type="entry name" value="RVT_2"/>
    <property type="match status" value="2"/>
</dbReference>
<reference evidence="4 5" key="1">
    <citation type="submission" date="2024-05" db="EMBL/GenBank/DDBJ databases">
        <title>Haplotype-resolved chromosome-level genome assembly of Huyou (Citrus changshanensis).</title>
        <authorList>
            <person name="Miao C."/>
            <person name="Chen W."/>
            <person name="Wu Y."/>
            <person name="Wang L."/>
            <person name="Zhao S."/>
            <person name="Grierson D."/>
            <person name="Xu C."/>
            <person name="Chen K."/>
        </authorList>
    </citation>
    <scope>NUCLEOTIDE SEQUENCE [LARGE SCALE GENOMIC DNA]</scope>
    <source>
        <strain evidence="4">01-14</strain>
        <tissue evidence="4">Leaf</tissue>
    </source>
</reference>